<dbReference type="EMBL" id="AACGUZ010000010">
    <property type="protein sequence ID" value="EAK5103870.1"/>
    <property type="molecule type" value="Genomic_DNA"/>
</dbReference>
<dbReference type="RefSeq" id="WP_002795933.1">
    <property type="nucleotide sequence ID" value="NZ_CP017025.1"/>
</dbReference>
<dbReference type="EMBL" id="AACSIE010000007">
    <property type="protein sequence ID" value="EAL9204947.1"/>
    <property type="molecule type" value="Genomic_DNA"/>
</dbReference>
<sequence>MNTFFKMRYHRDLPNTYKFNQITIIKNHNKYYLAFSIIYDESNVSLISSKDFDIKKAVDIDLNINEITLSSGELIATNLKLLSRAEYDLAFKRLQRKQSRRILKTKKGENKVKP</sequence>
<organism evidence="2 4">
    <name type="scientific">Campylobacter coli</name>
    <dbReference type="NCBI Taxonomy" id="195"/>
    <lineage>
        <taxon>Bacteria</taxon>
        <taxon>Pseudomonadati</taxon>
        <taxon>Campylobacterota</taxon>
        <taxon>Epsilonproteobacteria</taxon>
        <taxon>Campylobacterales</taxon>
        <taxon>Campylobacteraceae</taxon>
        <taxon>Campylobacter</taxon>
    </lineage>
</organism>
<evidence type="ECO:0000313" key="2">
    <source>
        <dbReference type="EMBL" id="EAL9204947.1"/>
    </source>
</evidence>
<comment type="caution">
    <text evidence="2">The sequence shown here is derived from an EMBL/GenBank/DDBJ whole genome shotgun (WGS) entry which is preliminary data.</text>
</comment>
<protein>
    <submittedName>
        <fullName evidence="2">Transposase</fullName>
    </submittedName>
</protein>
<evidence type="ECO:0000313" key="4">
    <source>
        <dbReference type="Proteomes" id="UP000411403"/>
    </source>
</evidence>
<dbReference type="Proteomes" id="UP000409545">
    <property type="component" value="Unassembled WGS sequence"/>
</dbReference>
<accession>A0A3Z7YS86</accession>
<gene>
    <name evidence="1" type="ORF">B9Q54_06260</name>
    <name evidence="2" type="ORF">DYU70_07270</name>
</gene>
<dbReference type="AlphaFoldDB" id="A0A3Z7YS86"/>
<name>A0A3Z7YS86_CAMCO</name>
<evidence type="ECO:0000313" key="3">
    <source>
        <dbReference type="Proteomes" id="UP000409545"/>
    </source>
</evidence>
<proteinExistence type="predicted"/>
<dbReference type="Proteomes" id="UP000411403">
    <property type="component" value="Unassembled WGS sequence"/>
</dbReference>
<evidence type="ECO:0000313" key="1">
    <source>
        <dbReference type="EMBL" id="EAK5103870.1"/>
    </source>
</evidence>
<reference evidence="2 4" key="1">
    <citation type="submission" date="2018-08" db="EMBL/GenBank/DDBJ databases">
        <authorList>
            <consortium name="NARMS: The National Antimicrobial Resistance Monitoring System"/>
        </authorList>
    </citation>
    <scope>NUCLEOTIDE SEQUENCE [LARGE SCALE GENOMIC DNA]</scope>
    <source>
        <strain evidence="2 4">CVM N17C171</strain>
        <strain evidence="1 3">FSIS1711007</strain>
    </source>
</reference>